<evidence type="ECO:0000313" key="10">
    <source>
        <dbReference type="EMBL" id="WIX79255.1"/>
    </source>
</evidence>
<feature type="transmembrane region" description="Helical" evidence="9">
    <location>
        <begin position="257"/>
        <end position="282"/>
    </location>
</feature>
<evidence type="ECO:0000313" key="11">
    <source>
        <dbReference type="Proteomes" id="UP001236014"/>
    </source>
</evidence>
<evidence type="ECO:0000256" key="6">
    <source>
        <dbReference type="ARBA" id="ARBA00022989"/>
    </source>
</evidence>
<dbReference type="RefSeq" id="WP_285969944.1">
    <property type="nucleotide sequence ID" value="NZ_CP127294.1"/>
</dbReference>
<evidence type="ECO:0000256" key="7">
    <source>
        <dbReference type="ARBA" id="ARBA00023136"/>
    </source>
</evidence>
<dbReference type="Pfam" id="PF01594">
    <property type="entry name" value="AI-2E_transport"/>
    <property type="match status" value="1"/>
</dbReference>
<keyword evidence="5 9" id="KW-0812">Transmembrane</keyword>
<evidence type="ECO:0000256" key="9">
    <source>
        <dbReference type="SAM" id="Phobius"/>
    </source>
</evidence>
<dbReference type="PANTHER" id="PTHR21716:SF53">
    <property type="entry name" value="PERMEASE PERM-RELATED"/>
    <property type="match status" value="1"/>
</dbReference>
<dbReference type="EMBL" id="CP127294">
    <property type="protein sequence ID" value="WIX79255.1"/>
    <property type="molecule type" value="Genomic_DNA"/>
</dbReference>
<feature type="transmembrane region" description="Helical" evidence="9">
    <location>
        <begin position="180"/>
        <end position="205"/>
    </location>
</feature>
<reference evidence="10 11" key="1">
    <citation type="submission" date="2023-06" db="EMBL/GenBank/DDBJ databases">
        <authorList>
            <person name="Oyuntsetseg B."/>
            <person name="Kim S.B."/>
        </authorList>
    </citation>
    <scope>NUCLEOTIDE SEQUENCE [LARGE SCALE GENOMIC DNA]</scope>
    <source>
        <strain evidence="10 11">2-15</strain>
    </source>
</reference>
<feature type="transmembrane region" description="Helical" evidence="9">
    <location>
        <begin position="28"/>
        <end position="50"/>
    </location>
</feature>
<dbReference type="PANTHER" id="PTHR21716">
    <property type="entry name" value="TRANSMEMBRANE PROTEIN"/>
    <property type="match status" value="1"/>
</dbReference>
<evidence type="ECO:0000256" key="2">
    <source>
        <dbReference type="ARBA" id="ARBA00009773"/>
    </source>
</evidence>
<feature type="region of interest" description="Disordered" evidence="8">
    <location>
        <begin position="366"/>
        <end position="389"/>
    </location>
</feature>
<evidence type="ECO:0000256" key="1">
    <source>
        <dbReference type="ARBA" id="ARBA00004651"/>
    </source>
</evidence>
<keyword evidence="3" id="KW-0813">Transport</keyword>
<feature type="transmembrane region" description="Helical" evidence="9">
    <location>
        <begin position="226"/>
        <end position="251"/>
    </location>
</feature>
<gene>
    <name evidence="10" type="ORF">QRX50_00090</name>
</gene>
<evidence type="ECO:0000256" key="3">
    <source>
        <dbReference type="ARBA" id="ARBA00022448"/>
    </source>
</evidence>
<evidence type="ECO:0000256" key="4">
    <source>
        <dbReference type="ARBA" id="ARBA00022475"/>
    </source>
</evidence>
<feature type="compositionally biased region" description="Low complexity" evidence="8">
    <location>
        <begin position="366"/>
        <end position="379"/>
    </location>
</feature>
<proteinExistence type="inferred from homology"/>
<keyword evidence="7 9" id="KW-0472">Membrane</keyword>
<dbReference type="Proteomes" id="UP001236014">
    <property type="component" value="Chromosome"/>
</dbReference>
<protein>
    <submittedName>
        <fullName evidence="10">AI-2E family transporter</fullName>
    </submittedName>
</protein>
<keyword evidence="11" id="KW-1185">Reference proteome</keyword>
<keyword evidence="6 9" id="KW-1133">Transmembrane helix</keyword>
<evidence type="ECO:0000256" key="8">
    <source>
        <dbReference type="SAM" id="MobiDB-lite"/>
    </source>
</evidence>
<evidence type="ECO:0000256" key="5">
    <source>
        <dbReference type="ARBA" id="ARBA00022692"/>
    </source>
</evidence>
<accession>A0A9Y2MS75</accession>
<comment type="similarity">
    <text evidence="2">Belongs to the autoinducer-2 exporter (AI-2E) (TC 2.A.86) family.</text>
</comment>
<feature type="transmembrane region" description="Helical" evidence="9">
    <location>
        <begin position="56"/>
        <end position="78"/>
    </location>
</feature>
<comment type="subcellular location">
    <subcellularLocation>
        <location evidence="1">Cell membrane</location>
        <topology evidence="1">Multi-pass membrane protein</topology>
    </subcellularLocation>
</comment>
<name>A0A9Y2MS75_9PSEU</name>
<feature type="transmembrane region" description="Helical" evidence="9">
    <location>
        <begin position="325"/>
        <end position="352"/>
    </location>
</feature>
<keyword evidence="4" id="KW-1003">Cell membrane</keyword>
<dbReference type="AlphaFoldDB" id="A0A9Y2MS75"/>
<dbReference type="KEGG" id="acab:QRX50_00090"/>
<dbReference type="GO" id="GO:0055085">
    <property type="term" value="P:transmembrane transport"/>
    <property type="evidence" value="ECO:0007669"/>
    <property type="project" value="TreeGrafter"/>
</dbReference>
<feature type="transmembrane region" description="Helical" evidence="9">
    <location>
        <begin position="289"/>
        <end position="305"/>
    </location>
</feature>
<sequence length="389" mass="39440">MKSDETESQHGVRTAAEVRAAVPYGLRVGAAVFGRLLIVAGGLALIGYVAVKLATVLVPVAVALLLAALLAPTVSWLARKKVPRGVATAVVLIGGLAVVGGVVTFVVITVTAGMPELIDQILRTVDELRTWLRTGPLHVSQGQIDGMLNQLTTTLSENQSAIASGALSTAVTVGELVTEFLLMVFCLIFFLAQGGRIWSFTIRAVPVRVRHRVDLAGHAGFSTLAGYIRGTAAVAVVDAIGVGVGLLIVGVPLAAPLAALVFVGAFVPVVGSVVAGAVAVLVALVTGGVLPAIIVLAIVIGVMQLESHVLQPFLLGRVVRLHPLAVVLALATGLVTAGIVGALLAVPLLAVLSSALRNFAAPPQADAATTATDGPSAGPEDSSGRQTSA</sequence>
<feature type="transmembrane region" description="Helical" evidence="9">
    <location>
        <begin position="90"/>
        <end position="114"/>
    </location>
</feature>
<dbReference type="GO" id="GO:0005886">
    <property type="term" value="C:plasma membrane"/>
    <property type="evidence" value="ECO:0007669"/>
    <property type="project" value="UniProtKB-SubCell"/>
</dbReference>
<dbReference type="InterPro" id="IPR002549">
    <property type="entry name" value="AI-2E-like"/>
</dbReference>
<organism evidence="10 11">
    <name type="scientific">Amycolatopsis carbonis</name>
    <dbReference type="NCBI Taxonomy" id="715471"/>
    <lineage>
        <taxon>Bacteria</taxon>
        <taxon>Bacillati</taxon>
        <taxon>Actinomycetota</taxon>
        <taxon>Actinomycetes</taxon>
        <taxon>Pseudonocardiales</taxon>
        <taxon>Pseudonocardiaceae</taxon>
        <taxon>Amycolatopsis</taxon>
    </lineage>
</organism>